<gene>
    <name evidence="3" type="ORF">LOTGIDRAFT_170834</name>
</gene>
<name>V4BAE5_LOTGI</name>
<dbReference type="HOGENOM" id="CLU_950888_0_0_1"/>
<proteinExistence type="predicted"/>
<evidence type="ECO:0000313" key="4">
    <source>
        <dbReference type="Proteomes" id="UP000030746"/>
    </source>
</evidence>
<sequence length="293" mass="32843">MDNPDPPVTDNQDPPVADNPDPPVIVLDNPDPPAIVLNNPDLPVQNHQHVPVNDNNVQTDNPIEQPLENLIGIGADIVPDGAGETLNNIVVEDDILPRDSISQVKSNVRSTASSSLSKIKYKEKKREIELQNELKNLVEKNRMEDERHVIESRLQVEKAEEEIRQASERAVRLRRHQELQDRLREIARKEEQLKIQSQLSVAAELNRIYVDSEISFKPQHSKAAMVTEPKVTIKPNIGIPVNNQYDSSTDNIQSVNPVRVPCESVVNIQSKSTNNPTSSEENQITSILNRTTA</sequence>
<reference evidence="3 4" key="1">
    <citation type="journal article" date="2013" name="Nature">
        <title>Insights into bilaterian evolution from three spiralian genomes.</title>
        <authorList>
            <person name="Simakov O."/>
            <person name="Marletaz F."/>
            <person name="Cho S.J."/>
            <person name="Edsinger-Gonzales E."/>
            <person name="Havlak P."/>
            <person name="Hellsten U."/>
            <person name="Kuo D.H."/>
            <person name="Larsson T."/>
            <person name="Lv J."/>
            <person name="Arendt D."/>
            <person name="Savage R."/>
            <person name="Osoegawa K."/>
            <person name="de Jong P."/>
            <person name="Grimwood J."/>
            <person name="Chapman J.A."/>
            <person name="Shapiro H."/>
            <person name="Aerts A."/>
            <person name="Otillar R.P."/>
            <person name="Terry A.Y."/>
            <person name="Boore J.L."/>
            <person name="Grigoriev I.V."/>
            <person name="Lindberg D.R."/>
            <person name="Seaver E.C."/>
            <person name="Weisblat D.A."/>
            <person name="Putnam N.H."/>
            <person name="Rokhsar D.S."/>
        </authorList>
    </citation>
    <scope>NUCLEOTIDE SEQUENCE [LARGE SCALE GENOMIC DNA]</scope>
</reference>
<accession>V4BAE5</accession>
<feature type="coiled-coil region" evidence="1">
    <location>
        <begin position="121"/>
        <end position="196"/>
    </location>
</feature>
<evidence type="ECO:0000256" key="1">
    <source>
        <dbReference type="SAM" id="Coils"/>
    </source>
</evidence>
<dbReference type="AlphaFoldDB" id="V4BAE5"/>
<feature type="region of interest" description="Disordered" evidence="2">
    <location>
        <begin position="269"/>
        <end position="293"/>
    </location>
</feature>
<dbReference type="KEGG" id="lgi:LOTGIDRAFT_170834"/>
<dbReference type="Proteomes" id="UP000030746">
    <property type="component" value="Unassembled WGS sequence"/>
</dbReference>
<protein>
    <submittedName>
        <fullName evidence="3">Uncharacterized protein</fullName>
    </submittedName>
</protein>
<dbReference type="GeneID" id="20241567"/>
<evidence type="ECO:0000256" key="2">
    <source>
        <dbReference type="SAM" id="MobiDB-lite"/>
    </source>
</evidence>
<evidence type="ECO:0000313" key="3">
    <source>
        <dbReference type="EMBL" id="ESP04441.1"/>
    </source>
</evidence>
<organism evidence="3 4">
    <name type="scientific">Lottia gigantea</name>
    <name type="common">Giant owl limpet</name>
    <dbReference type="NCBI Taxonomy" id="225164"/>
    <lineage>
        <taxon>Eukaryota</taxon>
        <taxon>Metazoa</taxon>
        <taxon>Spiralia</taxon>
        <taxon>Lophotrochozoa</taxon>
        <taxon>Mollusca</taxon>
        <taxon>Gastropoda</taxon>
        <taxon>Patellogastropoda</taxon>
        <taxon>Lottioidea</taxon>
        <taxon>Lottiidae</taxon>
        <taxon>Lottia</taxon>
    </lineage>
</organism>
<dbReference type="CTD" id="20241567"/>
<keyword evidence="1" id="KW-0175">Coiled coil</keyword>
<dbReference type="RefSeq" id="XP_009044927.1">
    <property type="nucleotide sequence ID" value="XM_009046679.1"/>
</dbReference>
<feature type="region of interest" description="Disordered" evidence="2">
    <location>
        <begin position="1"/>
        <end position="33"/>
    </location>
</feature>
<keyword evidence="4" id="KW-1185">Reference proteome</keyword>
<feature type="compositionally biased region" description="Low complexity" evidence="2">
    <location>
        <begin position="10"/>
        <end position="19"/>
    </location>
</feature>
<dbReference type="EMBL" id="KB199753">
    <property type="protein sequence ID" value="ESP04441.1"/>
    <property type="molecule type" value="Genomic_DNA"/>
</dbReference>